<dbReference type="Proteomes" id="UP001595528">
    <property type="component" value="Unassembled WGS sequence"/>
</dbReference>
<reference evidence="16" key="1">
    <citation type="journal article" date="2019" name="Int. J. Syst. Evol. Microbiol.">
        <title>The Global Catalogue of Microorganisms (GCM) 10K type strain sequencing project: providing services to taxonomists for standard genome sequencing and annotation.</title>
        <authorList>
            <consortium name="The Broad Institute Genomics Platform"/>
            <consortium name="The Broad Institute Genome Sequencing Center for Infectious Disease"/>
            <person name="Wu L."/>
            <person name="Ma J."/>
        </authorList>
    </citation>
    <scope>NUCLEOTIDE SEQUENCE [LARGE SCALE GENOMIC DNA]</scope>
    <source>
        <strain evidence="16">KCTC 42964</strain>
    </source>
</reference>
<dbReference type="Gene3D" id="3.40.190.10">
    <property type="entry name" value="Periplasmic binding protein-like II"/>
    <property type="match status" value="2"/>
</dbReference>
<keyword evidence="12" id="KW-1133">Transmembrane helix</keyword>
<accession>A0ABV7L8T6</accession>
<evidence type="ECO:0000256" key="4">
    <source>
        <dbReference type="ARBA" id="ARBA00011738"/>
    </source>
</evidence>
<feature type="chain" id="PRO_5045180115" description="Thiamine pyrimidine synthase" evidence="13">
    <location>
        <begin position="25"/>
        <end position="545"/>
    </location>
</feature>
<evidence type="ECO:0000256" key="7">
    <source>
        <dbReference type="ARBA" id="ARBA00022898"/>
    </source>
</evidence>
<name>A0ABV7L8T6_9PROT</name>
<evidence type="ECO:0000256" key="5">
    <source>
        <dbReference type="ARBA" id="ARBA00022679"/>
    </source>
</evidence>
<dbReference type="SUPFAM" id="SSF55073">
    <property type="entry name" value="Nucleotide cyclase"/>
    <property type="match status" value="1"/>
</dbReference>
<evidence type="ECO:0000256" key="9">
    <source>
        <dbReference type="ARBA" id="ARBA00023004"/>
    </source>
</evidence>
<dbReference type="CDD" id="cd01949">
    <property type="entry name" value="GGDEF"/>
    <property type="match status" value="1"/>
</dbReference>
<dbReference type="PROSITE" id="PS50887">
    <property type="entry name" value="GGDEF"/>
    <property type="match status" value="1"/>
</dbReference>
<organism evidence="15 16">
    <name type="scientific">Marinibaculum pumilum</name>
    <dbReference type="NCBI Taxonomy" id="1766165"/>
    <lineage>
        <taxon>Bacteria</taxon>
        <taxon>Pseudomonadati</taxon>
        <taxon>Pseudomonadota</taxon>
        <taxon>Alphaproteobacteria</taxon>
        <taxon>Rhodospirillales</taxon>
        <taxon>Rhodospirillaceae</taxon>
        <taxon>Marinibaculum</taxon>
    </lineage>
</organism>
<proteinExistence type="inferred from homology"/>
<dbReference type="Pfam" id="PF09084">
    <property type="entry name" value="NMT1"/>
    <property type="match status" value="1"/>
</dbReference>
<feature type="domain" description="GGDEF" evidence="14">
    <location>
        <begin position="405"/>
        <end position="538"/>
    </location>
</feature>
<dbReference type="Pfam" id="PF00990">
    <property type="entry name" value="GGDEF"/>
    <property type="match status" value="1"/>
</dbReference>
<dbReference type="SMART" id="SM00267">
    <property type="entry name" value="GGDEF"/>
    <property type="match status" value="1"/>
</dbReference>
<dbReference type="SUPFAM" id="SSF53850">
    <property type="entry name" value="Periplasmic binding protein-like II"/>
    <property type="match status" value="1"/>
</dbReference>
<protein>
    <recommendedName>
        <fullName evidence="10">Thiamine pyrimidine synthase</fullName>
    </recommendedName>
</protein>
<keyword evidence="12" id="KW-0812">Transmembrane</keyword>
<evidence type="ECO:0000256" key="1">
    <source>
        <dbReference type="ARBA" id="ARBA00003469"/>
    </source>
</evidence>
<feature type="transmembrane region" description="Helical" evidence="12">
    <location>
        <begin position="328"/>
        <end position="351"/>
    </location>
</feature>
<keyword evidence="7" id="KW-0663">Pyridoxal phosphate</keyword>
<dbReference type="Gene3D" id="3.30.70.270">
    <property type="match status" value="1"/>
</dbReference>
<dbReference type="NCBIfam" id="TIGR00254">
    <property type="entry name" value="GGDEF"/>
    <property type="match status" value="1"/>
</dbReference>
<feature type="signal peptide" evidence="13">
    <location>
        <begin position="1"/>
        <end position="24"/>
    </location>
</feature>
<keyword evidence="8" id="KW-0784">Thiamine biosynthesis</keyword>
<keyword evidence="9" id="KW-0408">Iron</keyword>
<evidence type="ECO:0000256" key="11">
    <source>
        <dbReference type="ARBA" id="ARBA00048179"/>
    </source>
</evidence>
<comment type="similarity">
    <text evidence="3">Belongs to the NMT1/THI5 family.</text>
</comment>
<gene>
    <name evidence="15" type="ORF">ACFOGJ_27660</name>
</gene>
<evidence type="ECO:0000256" key="2">
    <source>
        <dbReference type="ARBA" id="ARBA00004948"/>
    </source>
</evidence>
<evidence type="ECO:0000256" key="10">
    <source>
        <dbReference type="ARBA" id="ARBA00033171"/>
    </source>
</evidence>
<keyword evidence="5" id="KW-0808">Transferase</keyword>
<dbReference type="RefSeq" id="WP_379906522.1">
    <property type="nucleotide sequence ID" value="NZ_JBHRTR010000054.1"/>
</dbReference>
<evidence type="ECO:0000259" key="14">
    <source>
        <dbReference type="PROSITE" id="PS50887"/>
    </source>
</evidence>
<dbReference type="PANTHER" id="PTHR31528">
    <property type="entry name" value="4-AMINO-5-HYDROXYMETHYL-2-METHYLPYRIMIDINE PHOSPHATE SYNTHASE THI11-RELATED"/>
    <property type="match status" value="1"/>
</dbReference>
<keyword evidence="12" id="KW-0472">Membrane</keyword>
<keyword evidence="16" id="KW-1185">Reference proteome</keyword>
<evidence type="ECO:0000256" key="8">
    <source>
        <dbReference type="ARBA" id="ARBA00022977"/>
    </source>
</evidence>
<evidence type="ECO:0000313" key="15">
    <source>
        <dbReference type="EMBL" id="MFC3231055.1"/>
    </source>
</evidence>
<keyword evidence="13" id="KW-0732">Signal</keyword>
<dbReference type="InterPro" id="IPR000160">
    <property type="entry name" value="GGDEF_dom"/>
</dbReference>
<comment type="subunit">
    <text evidence="4">Homodimer.</text>
</comment>
<evidence type="ECO:0000313" key="16">
    <source>
        <dbReference type="Proteomes" id="UP001595528"/>
    </source>
</evidence>
<comment type="function">
    <text evidence="1">Responsible for the formation of the pyrimidine heterocycle in the thiamine biosynthesis pathway. Catalyzes the formation of hydroxymethylpyrimidine phosphate (HMP-P) from histidine and pyridoxal phosphate (PLP). The protein uses PLP and the active site histidine to form HMP-P, generating an inactive enzyme. The enzyme can only undergo a single turnover, which suggests it is a suicide enzyme.</text>
</comment>
<evidence type="ECO:0000256" key="12">
    <source>
        <dbReference type="SAM" id="Phobius"/>
    </source>
</evidence>
<dbReference type="InterPro" id="IPR043128">
    <property type="entry name" value="Rev_trsase/Diguanyl_cyclase"/>
</dbReference>
<dbReference type="InterPro" id="IPR029787">
    <property type="entry name" value="Nucleotide_cyclase"/>
</dbReference>
<evidence type="ECO:0000256" key="6">
    <source>
        <dbReference type="ARBA" id="ARBA00022723"/>
    </source>
</evidence>
<dbReference type="PANTHER" id="PTHR31528:SF1">
    <property type="entry name" value="4-AMINO-5-HYDROXYMETHYL-2-METHYLPYRIMIDINE PHOSPHATE SYNTHASE THI11-RELATED"/>
    <property type="match status" value="1"/>
</dbReference>
<dbReference type="InterPro" id="IPR027939">
    <property type="entry name" value="NMT1/THI5"/>
</dbReference>
<dbReference type="InterPro" id="IPR015168">
    <property type="entry name" value="SsuA/THI5"/>
</dbReference>
<sequence length="545" mass="58909">MSVAVQAALGLLAVLCLLAATAQARVVAQTPPLQVSVQLKWTHQFQFAGLYAALAQGYYRDAGLEVGLLPGGPQVDPVQTVVLGRAEFGIGNSSLLIDRAAGKPIQVVAPILQHSPFVILARRESGLETVRDLPGHVLGLEEHAAECLAYLHRSGVDIDRVKMVPHPGNVLAVADGRIDAISAYTTTEPYDLIQAQVSYQVFSPREVGIDFYGDTLFVNEAFAAENPEAVRAFRDATIRGWHYALAHTSEVIDLILRDYAPQLNHLKLGFEAEEIKRLMLIDIVDIGYSSPTRWHHIAQVFAEAGMMPADYPLDGFVFENDLQPDQDWLYLTLAAVLAVLLLVSLVAHRFYRFSRALRRELEARRALEAELSALARTDELTRLPNRRSFFERAEAMLREAQDAGRAFSIVAFDIDRFKAINDTWGHAAGDRALEAVADACLAYAPEDAILARIGGEEFAVALPGRGARDAAAVAERMRAAVAQLRGAWAAAPDMSLTASFGVGATTGGSSLDGLISIADAAMYVAKRAGGDRVSVMPEDAALSGA</sequence>
<dbReference type="EMBL" id="JBHRTR010000054">
    <property type="protein sequence ID" value="MFC3231055.1"/>
    <property type="molecule type" value="Genomic_DNA"/>
</dbReference>
<comment type="caution">
    <text evidence="15">The sequence shown here is derived from an EMBL/GenBank/DDBJ whole genome shotgun (WGS) entry which is preliminary data.</text>
</comment>
<evidence type="ECO:0000256" key="3">
    <source>
        <dbReference type="ARBA" id="ARBA00009406"/>
    </source>
</evidence>
<comment type="catalytic activity">
    <reaction evidence="11">
        <text>N(6)-(pyridoxal phosphate)-L-lysyl-[4-amino-5-hydroxymethyl-2-methylpyrimidine phosphate synthase] + L-histidyl-[4-amino-5-hydroxymethyl-2-methylpyrimidine phosphate synthase] + 2 Fe(3+) + 4 H2O = L-lysyl-[4-amino-5-hydroxymethyl-2-methylpyrimidine phosphate synthase] + (2S)-2-amino-5-hydroxy-4-oxopentanoyl-[4-amino-5-hydroxymethyl-2-methylpyrimidine phosphate synthase] + 4-amino-2-methyl-5-(phosphooxymethyl)pyrimidine + 3-oxopropanoate + 2 Fe(2+) + 2 H(+)</text>
        <dbReference type="Rhea" id="RHEA:65756"/>
        <dbReference type="Rhea" id="RHEA-COMP:16892"/>
        <dbReference type="Rhea" id="RHEA-COMP:16893"/>
        <dbReference type="Rhea" id="RHEA-COMP:16894"/>
        <dbReference type="Rhea" id="RHEA-COMP:16895"/>
        <dbReference type="ChEBI" id="CHEBI:15377"/>
        <dbReference type="ChEBI" id="CHEBI:15378"/>
        <dbReference type="ChEBI" id="CHEBI:29033"/>
        <dbReference type="ChEBI" id="CHEBI:29034"/>
        <dbReference type="ChEBI" id="CHEBI:29969"/>
        <dbReference type="ChEBI" id="CHEBI:29979"/>
        <dbReference type="ChEBI" id="CHEBI:33190"/>
        <dbReference type="ChEBI" id="CHEBI:58354"/>
        <dbReference type="ChEBI" id="CHEBI:143915"/>
        <dbReference type="ChEBI" id="CHEBI:157692"/>
    </reaction>
    <physiologicalReaction direction="left-to-right" evidence="11">
        <dbReference type="Rhea" id="RHEA:65757"/>
    </physiologicalReaction>
</comment>
<evidence type="ECO:0000256" key="13">
    <source>
        <dbReference type="SAM" id="SignalP"/>
    </source>
</evidence>
<comment type="pathway">
    <text evidence="2">Cofactor biosynthesis; thiamine diphosphate biosynthesis.</text>
</comment>
<keyword evidence="6" id="KW-0479">Metal-binding</keyword>